<gene>
    <name evidence="2" type="ORF">GCM10010151_06090</name>
</gene>
<feature type="transmembrane region" description="Helical" evidence="1">
    <location>
        <begin position="33"/>
        <end position="51"/>
    </location>
</feature>
<dbReference type="EMBL" id="BAAABM010000007">
    <property type="protein sequence ID" value="GAA0319096.1"/>
    <property type="molecule type" value="Genomic_DNA"/>
</dbReference>
<feature type="transmembrane region" description="Helical" evidence="1">
    <location>
        <begin position="122"/>
        <end position="139"/>
    </location>
</feature>
<evidence type="ECO:0000256" key="1">
    <source>
        <dbReference type="SAM" id="Phobius"/>
    </source>
</evidence>
<protein>
    <submittedName>
        <fullName evidence="2">DoxX family membrane protein</fullName>
    </submittedName>
</protein>
<reference evidence="3" key="1">
    <citation type="journal article" date="2019" name="Int. J. Syst. Evol. Microbiol.">
        <title>The Global Catalogue of Microorganisms (GCM) 10K type strain sequencing project: providing services to taxonomists for standard genome sequencing and annotation.</title>
        <authorList>
            <consortium name="The Broad Institute Genomics Platform"/>
            <consortium name="The Broad Institute Genome Sequencing Center for Infectious Disease"/>
            <person name="Wu L."/>
            <person name="Ma J."/>
        </authorList>
    </citation>
    <scope>NUCLEOTIDE SEQUENCE [LARGE SCALE GENOMIC DNA]</scope>
    <source>
        <strain evidence="3">JCM 3146</strain>
    </source>
</reference>
<organism evidence="2 3">
    <name type="scientific">Actinoallomurus spadix</name>
    <dbReference type="NCBI Taxonomy" id="79912"/>
    <lineage>
        <taxon>Bacteria</taxon>
        <taxon>Bacillati</taxon>
        <taxon>Actinomycetota</taxon>
        <taxon>Actinomycetes</taxon>
        <taxon>Streptosporangiales</taxon>
        <taxon>Thermomonosporaceae</taxon>
        <taxon>Actinoallomurus</taxon>
    </lineage>
</organism>
<keyword evidence="1" id="KW-0812">Transmembrane</keyword>
<evidence type="ECO:0000313" key="3">
    <source>
        <dbReference type="Proteomes" id="UP001501822"/>
    </source>
</evidence>
<name>A0ABP3FIW0_9ACTN</name>
<evidence type="ECO:0000313" key="2">
    <source>
        <dbReference type="EMBL" id="GAA0319096.1"/>
    </source>
</evidence>
<keyword evidence="1" id="KW-0472">Membrane</keyword>
<accession>A0ABP3FIW0</accession>
<keyword evidence="3" id="KW-1185">Reference proteome</keyword>
<comment type="caution">
    <text evidence="2">The sequence shown here is derived from an EMBL/GenBank/DDBJ whole genome shotgun (WGS) entry which is preliminary data.</text>
</comment>
<dbReference type="Proteomes" id="UP001501822">
    <property type="component" value="Unassembled WGS sequence"/>
</dbReference>
<feature type="transmembrane region" description="Helical" evidence="1">
    <location>
        <begin position="89"/>
        <end position="115"/>
    </location>
</feature>
<feature type="transmembrane region" description="Helical" evidence="1">
    <location>
        <begin position="151"/>
        <end position="172"/>
    </location>
</feature>
<proteinExistence type="predicted"/>
<sequence length="188" mass="20277">MTMAVTDRRPATHRLHLPAFHAEPVTERPAARYVWALARISLGFVFLWAFVDKLFGLGHETAAKQAWIHGGHPTLGFLKFSAAGPLKGFYHGIAGAAWADWMFMLGLAGIGIALMLGIGMRIAAAAGAAMLVMMWSVVLPPANNPFMDDHLIYALLVIGLALVGAGDTLGLGRRWAKTGLVRRLPILK</sequence>
<keyword evidence="1" id="KW-1133">Transmembrane helix</keyword>